<proteinExistence type="predicted"/>
<dbReference type="InterPro" id="IPR050624">
    <property type="entry name" value="HTH-type_Tx_Regulator"/>
</dbReference>
<dbReference type="AlphaFoldDB" id="A0A2S4HFB8"/>
<dbReference type="PANTHER" id="PTHR43479">
    <property type="entry name" value="ACREF/ENVCD OPERON REPRESSOR-RELATED"/>
    <property type="match status" value="1"/>
</dbReference>
<name>A0A2S4HFB8_9GAMM</name>
<dbReference type="InterPro" id="IPR013570">
    <property type="entry name" value="Tscrpt_reg_YsiA_C"/>
</dbReference>
<dbReference type="EMBL" id="PQGG01000026">
    <property type="protein sequence ID" value="POP52685.1"/>
    <property type="molecule type" value="Genomic_DNA"/>
</dbReference>
<gene>
    <name evidence="4" type="ORF">C0068_10790</name>
</gene>
<comment type="caution">
    <text evidence="4">The sequence shown here is derived from an EMBL/GenBank/DDBJ whole genome shotgun (WGS) entry which is preliminary data.</text>
</comment>
<accession>A0A2S4HFB8</accession>
<feature type="domain" description="HTH tetR-type" evidence="3">
    <location>
        <begin position="17"/>
        <end position="77"/>
    </location>
</feature>
<dbReference type="SUPFAM" id="SSF46689">
    <property type="entry name" value="Homeodomain-like"/>
    <property type="match status" value="1"/>
</dbReference>
<dbReference type="Gene3D" id="1.10.10.60">
    <property type="entry name" value="Homeodomain-like"/>
    <property type="match status" value="1"/>
</dbReference>
<dbReference type="PANTHER" id="PTHR43479:SF11">
    <property type="entry name" value="ACREF_ENVCD OPERON REPRESSOR-RELATED"/>
    <property type="match status" value="1"/>
</dbReference>
<dbReference type="Pfam" id="PF08359">
    <property type="entry name" value="TetR_C_4"/>
    <property type="match status" value="1"/>
</dbReference>
<dbReference type="OrthoDB" id="63332at2"/>
<dbReference type="PRINTS" id="PR00455">
    <property type="entry name" value="HTHTETR"/>
</dbReference>
<dbReference type="Pfam" id="PF00440">
    <property type="entry name" value="TetR_N"/>
    <property type="match status" value="1"/>
</dbReference>
<dbReference type="Gene3D" id="1.10.357.10">
    <property type="entry name" value="Tetracycline Repressor, domain 2"/>
    <property type="match status" value="1"/>
</dbReference>
<dbReference type="InterPro" id="IPR009057">
    <property type="entry name" value="Homeodomain-like_sf"/>
</dbReference>
<keyword evidence="1 2" id="KW-0238">DNA-binding</keyword>
<evidence type="ECO:0000313" key="4">
    <source>
        <dbReference type="EMBL" id="POP52685.1"/>
    </source>
</evidence>
<protein>
    <recommendedName>
        <fullName evidence="3">HTH tetR-type domain-containing protein</fullName>
    </recommendedName>
</protein>
<dbReference type="GO" id="GO:0003677">
    <property type="term" value="F:DNA binding"/>
    <property type="evidence" value="ECO:0007669"/>
    <property type="project" value="UniProtKB-UniRule"/>
</dbReference>
<dbReference type="RefSeq" id="WP_103684503.1">
    <property type="nucleotide sequence ID" value="NZ_PQGG01000026.1"/>
</dbReference>
<dbReference type="PROSITE" id="PS50977">
    <property type="entry name" value="HTH_TETR_2"/>
    <property type="match status" value="1"/>
</dbReference>
<dbReference type="SUPFAM" id="SSF48498">
    <property type="entry name" value="Tetracyclin repressor-like, C-terminal domain"/>
    <property type="match status" value="1"/>
</dbReference>
<dbReference type="InterPro" id="IPR001647">
    <property type="entry name" value="HTH_TetR"/>
</dbReference>
<evidence type="ECO:0000256" key="1">
    <source>
        <dbReference type="ARBA" id="ARBA00023125"/>
    </source>
</evidence>
<dbReference type="Proteomes" id="UP000237222">
    <property type="component" value="Unassembled WGS sequence"/>
</dbReference>
<feature type="DNA-binding region" description="H-T-H motif" evidence="2">
    <location>
        <begin position="40"/>
        <end position="59"/>
    </location>
</feature>
<organism evidence="4 5">
    <name type="scientific">Zhongshania marina</name>
    <dbReference type="NCBI Taxonomy" id="2304603"/>
    <lineage>
        <taxon>Bacteria</taxon>
        <taxon>Pseudomonadati</taxon>
        <taxon>Pseudomonadota</taxon>
        <taxon>Gammaproteobacteria</taxon>
        <taxon>Cellvibrionales</taxon>
        <taxon>Spongiibacteraceae</taxon>
        <taxon>Zhongshania</taxon>
    </lineage>
</organism>
<evidence type="ECO:0000256" key="2">
    <source>
        <dbReference type="PROSITE-ProRule" id="PRU00335"/>
    </source>
</evidence>
<dbReference type="InterPro" id="IPR036271">
    <property type="entry name" value="Tet_transcr_reg_TetR-rel_C_sf"/>
</dbReference>
<evidence type="ECO:0000313" key="5">
    <source>
        <dbReference type="Proteomes" id="UP000237222"/>
    </source>
</evidence>
<evidence type="ECO:0000259" key="3">
    <source>
        <dbReference type="PROSITE" id="PS50977"/>
    </source>
</evidence>
<sequence>MVTKTKKPGTRTRLSREHREKEIITAARIVFIHRGYENATIAEIADSVGVVEGTVLHYFKSKRALMVKVIEEFYQDITDTMESGVSAISGAQNKLRYIIHTHMSFLHNNSDLCTVILNESRGSQTELLDKVHNFNRRYSNVVINVVREGKQAGEIAESASPTLIRNVVFGAIEHYLWDIVAGTKREEAEVIADQLTHLIFNGIVSNTESSRNEINYLITKLNKLIDE</sequence>
<reference evidence="4" key="1">
    <citation type="submission" date="2018-01" db="EMBL/GenBank/DDBJ databases">
        <authorList>
            <person name="Yu X.-D."/>
        </authorList>
    </citation>
    <scope>NUCLEOTIDE SEQUENCE</scope>
    <source>
        <strain evidence="4">ZX-21</strain>
    </source>
</reference>